<sequence>MAHSIAHHGAGAQAPPAIRRIGLADLREALSRGVDDFLATPTQLVFLALIYPVVGLLAARLAWGGNAFHLIYPLVMGFALLGPVGAIGLYEISRRREAGEATSWLDAIKVLRSPAILSVLALGMVLVGIFVAWLLVAQAIYDAAFPAMRHASLGALLRDVIDTPEGRWMILAGNAVGLVFAAVVLAISVVAFPLMLDRQAGVGEAVATSLRAVMANPGTMLAWGLMVLAGFVLGCLPLFVGLAVVMPILGHATWHLYRRLLEAP</sequence>
<dbReference type="Proteomes" id="UP001196565">
    <property type="component" value="Unassembled WGS sequence"/>
</dbReference>
<keyword evidence="1" id="KW-0472">Membrane</keyword>
<keyword evidence="3" id="KW-1185">Reference proteome</keyword>
<name>A0ABS7A4P1_9PROT</name>
<dbReference type="InterPro" id="IPR018692">
    <property type="entry name" value="DUF2189"/>
</dbReference>
<organism evidence="2 3">
    <name type="scientific">Roseomonas alba</name>
    <dbReference type="NCBI Taxonomy" id="2846776"/>
    <lineage>
        <taxon>Bacteria</taxon>
        <taxon>Pseudomonadati</taxon>
        <taxon>Pseudomonadota</taxon>
        <taxon>Alphaproteobacteria</taxon>
        <taxon>Acetobacterales</taxon>
        <taxon>Roseomonadaceae</taxon>
        <taxon>Roseomonas</taxon>
    </lineage>
</organism>
<protein>
    <submittedName>
        <fullName evidence="2">DUF2189 domain-containing protein</fullName>
    </submittedName>
</protein>
<keyword evidence="1" id="KW-0812">Transmembrane</keyword>
<feature type="transmembrane region" description="Helical" evidence="1">
    <location>
        <begin position="220"/>
        <end position="249"/>
    </location>
</feature>
<comment type="caution">
    <text evidence="2">The sequence shown here is derived from an EMBL/GenBank/DDBJ whole genome shotgun (WGS) entry which is preliminary data.</text>
</comment>
<accession>A0ABS7A4P1</accession>
<dbReference type="EMBL" id="JAHYBZ010000002">
    <property type="protein sequence ID" value="MBW6397263.1"/>
    <property type="molecule type" value="Genomic_DNA"/>
</dbReference>
<feature type="transmembrane region" description="Helical" evidence="1">
    <location>
        <begin position="168"/>
        <end position="192"/>
    </location>
</feature>
<reference evidence="2 3" key="1">
    <citation type="submission" date="2021-07" db="EMBL/GenBank/DDBJ databases">
        <authorList>
            <person name="So Y."/>
        </authorList>
    </citation>
    <scope>NUCLEOTIDE SEQUENCE [LARGE SCALE GENOMIC DNA]</scope>
    <source>
        <strain evidence="2 3">HJA6</strain>
    </source>
</reference>
<evidence type="ECO:0000313" key="2">
    <source>
        <dbReference type="EMBL" id="MBW6397263.1"/>
    </source>
</evidence>
<feature type="transmembrane region" description="Helical" evidence="1">
    <location>
        <begin position="115"/>
        <end position="141"/>
    </location>
</feature>
<feature type="transmembrane region" description="Helical" evidence="1">
    <location>
        <begin position="70"/>
        <end position="90"/>
    </location>
</feature>
<keyword evidence="1" id="KW-1133">Transmembrane helix</keyword>
<dbReference type="RefSeq" id="WP_219761888.1">
    <property type="nucleotide sequence ID" value="NZ_JAHYBZ010000002.1"/>
</dbReference>
<feature type="transmembrane region" description="Helical" evidence="1">
    <location>
        <begin position="44"/>
        <end position="63"/>
    </location>
</feature>
<evidence type="ECO:0000313" key="3">
    <source>
        <dbReference type="Proteomes" id="UP001196565"/>
    </source>
</evidence>
<evidence type="ECO:0000256" key="1">
    <source>
        <dbReference type="SAM" id="Phobius"/>
    </source>
</evidence>
<proteinExistence type="predicted"/>
<gene>
    <name evidence="2" type="ORF">KPL78_05345</name>
</gene>
<dbReference type="Pfam" id="PF09955">
    <property type="entry name" value="DUF2189"/>
    <property type="match status" value="1"/>
</dbReference>